<reference evidence="2" key="1">
    <citation type="journal article" date="2023" name="Mol. Ecol. Resour.">
        <title>Chromosome-level genome assembly of a triploid poplar Populus alba 'Berolinensis'.</title>
        <authorList>
            <person name="Chen S."/>
            <person name="Yu Y."/>
            <person name="Wang X."/>
            <person name="Wang S."/>
            <person name="Zhang T."/>
            <person name="Zhou Y."/>
            <person name="He R."/>
            <person name="Meng N."/>
            <person name="Wang Y."/>
            <person name="Liu W."/>
            <person name="Liu Z."/>
            <person name="Liu J."/>
            <person name="Guo Q."/>
            <person name="Huang H."/>
            <person name="Sederoff R.R."/>
            <person name="Wang G."/>
            <person name="Qu G."/>
            <person name="Chen S."/>
        </authorList>
    </citation>
    <scope>NUCLEOTIDE SEQUENCE</scope>
    <source>
        <strain evidence="2">SC-2020</strain>
    </source>
</reference>
<feature type="region of interest" description="Disordered" evidence="1">
    <location>
        <begin position="1"/>
        <end position="40"/>
    </location>
</feature>
<accession>A0AAD6Q7V7</accession>
<gene>
    <name evidence="2" type="ORF">NC653_025545</name>
</gene>
<dbReference type="Proteomes" id="UP001164929">
    <property type="component" value="Chromosome 10"/>
</dbReference>
<protein>
    <submittedName>
        <fullName evidence="2">Uncharacterized protein</fullName>
    </submittedName>
</protein>
<sequence length="102" mass="11718">MIFQKQIRNHRLKPFNLDNRKKTLNPRLDQKESNTGDGPLRALSVNAGEGGFFGGFPVAVSKWWFWAALVVVEAKGFESGDWNEKRVLTRETRMASVFSTFW</sequence>
<dbReference type="AlphaFoldDB" id="A0AAD6Q7V7"/>
<evidence type="ECO:0000313" key="3">
    <source>
        <dbReference type="Proteomes" id="UP001164929"/>
    </source>
</evidence>
<proteinExistence type="predicted"/>
<name>A0AAD6Q7V7_9ROSI</name>
<dbReference type="EMBL" id="JAQIZT010000010">
    <property type="protein sequence ID" value="KAJ6982464.1"/>
    <property type="molecule type" value="Genomic_DNA"/>
</dbReference>
<comment type="caution">
    <text evidence="2">The sequence shown here is derived from an EMBL/GenBank/DDBJ whole genome shotgun (WGS) entry which is preliminary data.</text>
</comment>
<evidence type="ECO:0000313" key="2">
    <source>
        <dbReference type="EMBL" id="KAJ6982464.1"/>
    </source>
</evidence>
<organism evidence="2 3">
    <name type="scientific">Populus alba x Populus x berolinensis</name>
    <dbReference type="NCBI Taxonomy" id="444605"/>
    <lineage>
        <taxon>Eukaryota</taxon>
        <taxon>Viridiplantae</taxon>
        <taxon>Streptophyta</taxon>
        <taxon>Embryophyta</taxon>
        <taxon>Tracheophyta</taxon>
        <taxon>Spermatophyta</taxon>
        <taxon>Magnoliopsida</taxon>
        <taxon>eudicotyledons</taxon>
        <taxon>Gunneridae</taxon>
        <taxon>Pentapetalae</taxon>
        <taxon>rosids</taxon>
        <taxon>fabids</taxon>
        <taxon>Malpighiales</taxon>
        <taxon>Salicaceae</taxon>
        <taxon>Saliceae</taxon>
        <taxon>Populus</taxon>
    </lineage>
</organism>
<evidence type="ECO:0000256" key="1">
    <source>
        <dbReference type="SAM" id="MobiDB-lite"/>
    </source>
</evidence>
<keyword evidence="3" id="KW-1185">Reference proteome</keyword>